<organism evidence="3 4">
    <name type="scientific">Candidatus Kerfeldbacteria bacterium RIFOXYB2_FULL_38_14</name>
    <dbReference type="NCBI Taxonomy" id="1798547"/>
    <lineage>
        <taxon>Bacteria</taxon>
        <taxon>Candidatus Kerfeldiibacteriota</taxon>
    </lineage>
</organism>
<name>A0A1G2BC73_9BACT</name>
<evidence type="ECO:0000256" key="1">
    <source>
        <dbReference type="SAM" id="Phobius"/>
    </source>
</evidence>
<dbReference type="Pfam" id="PF09851">
    <property type="entry name" value="SHOCT"/>
    <property type="match status" value="1"/>
</dbReference>
<evidence type="ECO:0000313" key="4">
    <source>
        <dbReference type="Proteomes" id="UP000176420"/>
    </source>
</evidence>
<keyword evidence="1" id="KW-0472">Membrane</keyword>
<evidence type="ECO:0000259" key="2">
    <source>
        <dbReference type="Pfam" id="PF09851"/>
    </source>
</evidence>
<feature type="domain" description="SHOCT" evidence="2">
    <location>
        <begin position="53"/>
        <end position="78"/>
    </location>
</feature>
<dbReference type="EMBL" id="MHKI01000016">
    <property type="protein sequence ID" value="OGY86751.1"/>
    <property type="molecule type" value="Genomic_DNA"/>
</dbReference>
<accession>A0A1G2BC73</accession>
<keyword evidence="1" id="KW-0812">Transmembrane</keyword>
<keyword evidence="1" id="KW-1133">Transmembrane helix</keyword>
<dbReference type="Proteomes" id="UP000176420">
    <property type="component" value="Unassembled WGS sequence"/>
</dbReference>
<dbReference type="AlphaFoldDB" id="A0A1G2BC73"/>
<sequence length="79" mass="9219">MMGNFYNYGFGHMFGFGWIFMVVFWGLIIWGIFALIKGSAHGGDSKKKEENKALEILKERYAKSDISKEEFEEKKKNLM</sequence>
<reference evidence="3 4" key="1">
    <citation type="journal article" date="2016" name="Nat. Commun.">
        <title>Thousands of microbial genomes shed light on interconnected biogeochemical processes in an aquifer system.</title>
        <authorList>
            <person name="Anantharaman K."/>
            <person name="Brown C.T."/>
            <person name="Hug L.A."/>
            <person name="Sharon I."/>
            <person name="Castelle C.J."/>
            <person name="Probst A.J."/>
            <person name="Thomas B.C."/>
            <person name="Singh A."/>
            <person name="Wilkins M.J."/>
            <person name="Karaoz U."/>
            <person name="Brodie E.L."/>
            <person name="Williams K.H."/>
            <person name="Hubbard S.S."/>
            <person name="Banfield J.F."/>
        </authorList>
    </citation>
    <scope>NUCLEOTIDE SEQUENCE [LARGE SCALE GENOMIC DNA]</scope>
</reference>
<gene>
    <name evidence="3" type="ORF">A2319_00840</name>
</gene>
<dbReference type="InterPro" id="IPR018649">
    <property type="entry name" value="SHOCT"/>
</dbReference>
<protein>
    <recommendedName>
        <fullName evidence="2">SHOCT domain-containing protein</fullName>
    </recommendedName>
</protein>
<comment type="caution">
    <text evidence="3">The sequence shown here is derived from an EMBL/GenBank/DDBJ whole genome shotgun (WGS) entry which is preliminary data.</text>
</comment>
<feature type="transmembrane region" description="Helical" evidence="1">
    <location>
        <begin position="12"/>
        <end position="36"/>
    </location>
</feature>
<evidence type="ECO:0000313" key="3">
    <source>
        <dbReference type="EMBL" id="OGY86751.1"/>
    </source>
</evidence>
<proteinExistence type="predicted"/>